<dbReference type="SMART" id="SM00220">
    <property type="entry name" value="S_TKc"/>
    <property type="match status" value="1"/>
</dbReference>
<feature type="domain" description="Protein kinase" evidence="6">
    <location>
        <begin position="14"/>
        <end position="281"/>
    </location>
</feature>
<dbReference type="SUPFAM" id="SSF56112">
    <property type="entry name" value="Protein kinase-like (PK-like)"/>
    <property type="match status" value="1"/>
</dbReference>
<dbReference type="GO" id="GO:0004672">
    <property type="term" value="F:protein kinase activity"/>
    <property type="evidence" value="ECO:0007669"/>
    <property type="project" value="InterPro"/>
</dbReference>
<dbReference type="EMBL" id="JAPTSV010000007">
    <property type="protein sequence ID" value="KAJ1525963.1"/>
    <property type="molecule type" value="Genomic_DNA"/>
</dbReference>
<dbReference type="InterPro" id="IPR001245">
    <property type="entry name" value="Ser-Thr/Tyr_kinase_cat_dom"/>
</dbReference>
<evidence type="ECO:0000256" key="5">
    <source>
        <dbReference type="ARBA" id="ARBA00023293"/>
    </source>
</evidence>
<dbReference type="GO" id="GO:0005886">
    <property type="term" value="C:plasma membrane"/>
    <property type="evidence" value="ECO:0007669"/>
    <property type="project" value="TreeGrafter"/>
</dbReference>
<dbReference type="PANTHER" id="PTHR11920:SF494">
    <property type="entry name" value="ATRIAL NATRIURETIC PEPTIDE RECEPTOR 2"/>
    <property type="match status" value="1"/>
</dbReference>
<dbReference type="GO" id="GO:0004383">
    <property type="term" value="F:guanylate cyclase activity"/>
    <property type="evidence" value="ECO:0007669"/>
    <property type="project" value="UniProtKB-EC"/>
</dbReference>
<dbReference type="PANTHER" id="PTHR11920">
    <property type="entry name" value="GUANYLYL CYCLASE"/>
    <property type="match status" value="1"/>
</dbReference>
<organism evidence="7 8">
    <name type="scientific">Megalurothrips usitatus</name>
    <name type="common">bean blossom thrips</name>
    <dbReference type="NCBI Taxonomy" id="439358"/>
    <lineage>
        <taxon>Eukaryota</taxon>
        <taxon>Metazoa</taxon>
        <taxon>Ecdysozoa</taxon>
        <taxon>Arthropoda</taxon>
        <taxon>Hexapoda</taxon>
        <taxon>Insecta</taxon>
        <taxon>Pterygota</taxon>
        <taxon>Neoptera</taxon>
        <taxon>Paraneoptera</taxon>
        <taxon>Thysanoptera</taxon>
        <taxon>Terebrantia</taxon>
        <taxon>Thripoidea</taxon>
        <taxon>Thripidae</taxon>
        <taxon>Megalurothrips</taxon>
    </lineage>
</organism>
<reference evidence="7" key="1">
    <citation type="submission" date="2022-12" db="EMBL/GenBank/DDBJ databases">
        <title>Chromosome-level genome assembly of the bean flower thrips Megalurothrips usitatus.</title>
        <authorList>
            <person name="Ma L."/>
            <person name="Liu Q."/>
            <person name="Li H."/>
            <person name="Cai W."/>
        </authorList>
    </citation>
    <scope>NUCLEOTIDE SEQUENCE</scope>
    <source>
        <strain evidence="7">Cailab_2022a</strain>
    </source>
</reference>
<dbReference type="EC" id="4.6.1.2" evidence="2"/>
<dbReference type="GO" id="GO:0005524">
    <property type="term" value="F:ATP binding"/>
    <property type="evidence" value="ECO:0007669"/>
    <property type="project" value="InterPro"/>
</dbReference>
<gene>
    <name evidence="7" type="ORF">ONE63_009148</name>
</gene>
<evidence type="ECO:0000313" key="7">
    <source>
        <dbReference type="EMBL" id="KAJ1525963.1"/>
    </source>
</evidence>
<name>A0AAV7XLD3_9NEOP</name>
<dbReference type="GO" id="GO:0004016">
    <property type="term" value="F:adenylate cyclase activity"/>
    <property type="evidence" value="ECO:0007669"/>
    <property type="project" value="TreeGrafter"/>
</dbReference>
<protein>
    <recommendedName>
        <fullName evidence="2">guanylate cyclase</fullName>
        <ecNumber evidence="2">4.6.1.2</ecNumber>
    </recommendedName>
</protein>
<keyword evidence="4" id="KW-0456">Lyase</keyword>
<keyword evidence="5" id="KW-0141">cGMP biosynthesis</keyword>
<dbReference type="InterPro" id="IPR050401">
    <property type="entry name" value="Cyclic_nucleotide_synthase"/>
</dbReference>
<dbReference type="Gene3D" id="1.10.510.10">
    <property type="entry name" value="Transferase(Phosphotransferase) domain 1"/>
    <property type="match status" value="1"/>
</dbReference>
<accession>A0AAV7XLD3</accession>
<evidence type="ECO:0000313" key="8">
    <source>
        <dbReference type="Proteomes" id="UP001075354"/>
    </source>
</evidence>
<evidence type="ECO:0000259" key="6">
    <source>
        <dbReference type="PROSITE" id="PS50011"/>
    </source>
</evidence>
<dbReference type="PROSITE" id="PS50011">
    <property type="entry name" value="PROTEIN_KINASE_DOM"/>
    <property type="match status" value="1"/>
</dbReference>
<dbReference type="AlphaFoldDB" id="A0AAV7XLD3"/>
<keyword evidence="8" id="KW-1185">Reference proteome</keyword>
<comment type="caution">
    <text evidence="7">The sequence shown here is derived from an EMBL/GenBank/DDBJ whole genome shotgun (WGS) entry which is preliminary data.</text>
</comment>
<proteinExistence type="predicted"/>
<sequence>MTWRVCACDIKFPNKSYNKIGGGMNRRGSQVTLYSEDGVSLFEGNRQVFVPTALYKGAKVAVKAIADKVELNRTLLLELKRLKDIHHDHLARFYGACLDPPMPCVLIEYCPKGSLQDILENDQFKLDAMFRYSLMHDIIKGMSYLHASEVRSHGDLKSSNCVVDSRFVLKITDFGIHRLREVVREEEDSHAYWRRKLWTAPELLRMGPDAPLDGTQKGDVYSFAIIVHEIVTREGPWAGTPDPDMSPYGECVVHVHVQLPCSAPSLPRAARCRGVATVRRR</sequence>
<evidence type="ECO:0000256" key="1">
    <source>
        <dbReference type="ARBA" id="ARBA00001436"/>
    </source>
</evidence>
<dbReference type="Proteomes" id="UP001075354">
    <property type="component" value="Chromosome 7"/>
</dbReference>
<dbReference type="GO" id="GO:0001653">
    <property type="term" value="F:peptide receptor activity"/>
    <property type="evidence" value="ECO:0007669"/>
    <property type="project" value="TreeGrafter"/>
</dbReference>
<comment type="catalytic activity">
    <reaction evidence="1">
        <text>GTP = 3',5'-cyclic GMP + diphosphate</text>
        <dbReference type="Rhea" id="RHEA:13665"/>
        <dbReference type="ChEBI" id="CHEBI:33019"/>
        <dbReference type="ChEBI" id="CHEBI:37565"/>
        <dbReference type="ChEBI" id="CHEBI:57746"/>
        <dbReference type="EC" id="4.6.1.2"/>
    </reaction>
</comment>
<dbReference type="Pfam" id="PF07714">
    <property type="entry name" value="PK_Tyr_Ser-Thr"/>
    <property type="match status" value="1"/>
</dbReference>
<evidence type="ECO:0000256" key="3">
    <source>
        <dbReference type="ARBA" id="ARBA00022741"/>
    </source>
</evidence>
<dbReference type="GO" id="GO:0007168">
    <property type="term" value="P:receptor guanylyl cyclase signaling pathway"/>
    <property type="evidence" value="ECO:0007669"/>
    <property type="project" value="TreeGrafter"/>
</dbReference>
<evidence type="ECO:0000256" key="2">
    <source>
        <dbReference type="ARBA" id="ARBA00012202"/>
    </source>
</evidence>
<evidence type="ECO:0000256" key="4">
    <source>
        <dbReference type="ARBA" id="ARBA00023239"/>
    </source>
</evidence>
<dbReference type="InterPro" id="IPR011009">
    <property type="entry name" value="Kinase-like_dom_sf"/>
</dbReference>
<dbReference type="InterPro" id="IPR000719">
    <property type="entry name" value="Prot_kinase_dom"/>
</dbReference>
<keyword evidence="3" id="KW-0547">Nucleotide-binding</keyword>